<dbReference type="STRING" id="763407.A0A167R1G4"/>
<name>A0A167R1G4_PHYB8</name>
<dbReference type="AlphaFoldDB" id="A0A167R1G4"/>
<feature type="domain" description="YMC020W-like alpha/beta hydrolase" evidence="1">
    <location>
        <begin position="4"/>
        <end position="325"/>
    </location>
</feature>
<dbReference type="Proteomes" id="UP000077315">
    <property type="component" value="Unassembled WGS sequence"/>
</dbReference>
<dbReference type="EMBL" id="KV440971">
    <property type="protein sequence ID" value="OAD80629.1"/>
    <property type="molecule type" value="Genomic_DNA"/>
</dbReference>
<organism evidence="2 3">
    <name type="scientific">Phycomyces blakesleeanus (strain ATCC 8743b / DSM 1359 / FGSC 10004 / NBRC 33097 / NRRL 1555)</name>
    <dbReference type="NCBI Taxonomy" id="763407"/>
    <lineage>
        <taxon>Eukaryota</taxon>
        <taxon>Fungi</taxon>
        <taxon>Fungi incertae sedis</taxon>
        <taxon>Mucoromycota</taxon>
        <taxon>Mucoromycotina</taxon>
        <taxon>Mucoromycetes</taxon>
        <taxon>Mucorales</taxon>
        <taxon>Phycomycetaceae</taxon>
        <taxon>Phycomyces</taxon>
    </lineage>
</organism>
<dbReference type="InterPro" id="IPR058934">
    <property type="entry name" value="YMC020W-like"/>
</dbReference>
<reference evidence="3" key="1">
    <citation type="submission" date="2015-06" db="EMBL/GenBank/DDBJ databases">
        <title>Expansion of signal transduction pathways in fungi by whole-genome duplication.</title>
        <authorList>
            <consortium name="DOE Joint Genome Institute"/>
            <person name="Corrochano L.M."/>
            <person name="Kuo A."/>
            <person name="Marcet-Houben M."/>
            <person name="Polaino S."/>
            <person name="Salamov A."/>
            <person name="Villalobos J.M."/>
            <person name="Alvarez M.I."/>
            <person name="Avalos J."/>
            <person name="Benito E.P."/>
            <person name="Benoit I."/>
            <person name="Burger G."/>
            <person name="Camino L.P."/>
            <person name="Canovas D."/>
            <person name="Cerda-Olmedo E."/>
            <person name="Cheng J.-F."/>
            <person name="Dominguez A."/>
            <person name="Elias M."/>
            <person name="Eslava A.P."/>
            <person name="Glaser F."/>
            <person name="Grimwood J."/>
            <person name="Gutierrez G."/>
            <person name="Heitman J."/>
            <person name="Henrissat B."/>
            <person name="Iturriaga E.A."/>
            <person name="Lang B.F."/>
            <person name="Lavin J.L."/>
            <person name="Lee S."/>
            <person name="Li W."/>
            <person name="Lindquist E."/>
            <person name="Lopez-Garcia S."/>
            <person name="Luque E.M."/>
            <person name="Marcos A.T."/>
            <person name="Martin J."/>
            <person name="McCluskey K."/>
            <person name="Medina H.R."/>
            <person name="Miralles-Duran A."/>
            <person name="Miyazaki A."/>
            <person name="Munoz-Torres E."/>
            <person name="Oguiza J.A."/>
            <person name="Ohm R."/>
            <person name="Olmedo M."/>
            <person name="Orejas M."/>
            <person name="Ortiz-Castellanos L."/>
            <person name="Pisabarro A.G."/>
            <person name="Rodriguez-Romero J."/>
            <person name="Ruiz-Herrera J."/>
            <person name="Ruiz-Vazquez R."/>
            <person name="Sanz C."/>
            <person name="Schackwitz W."/>
            <person name="Schmutz J."/>
            <person name="Shahriari M."/>
            <person name="Shelest E."/>
            <person name="Silva-Franco F."/>
            <person name="Soanes D."/>
            <person name="Syed K."/>
            <person name="Tagua V.G."/>
            <person name="Talbot N.J."/>
            <person name="Thon M."/>
            <person name="De vries R.P."/>
            <person name="Wiebenga A."/>
            <person name="Yadav J.S."/>
            <person name="Braun E.L."/>
            <person name="Baker S."/>
            <person name="Garre V."/>
            <person name="Horwitz B."/>
            <person name="Torres-Martinez S."/>
            <person name="Idnurm A."/>
            <person name="Herrera-Estrella A."/>
            <person name="Gabaldon T."/>
            <person name="Grigoriev I.V."/>
        </authorList>
    </citation>
    <scope>NUCLEOTIDE SEQUENCE [LARGE SCALE GENOMIC DNA]</scope>
    <source>
        <strain evidence="3">NRRL 1555(-)</strain>
    </source>
</reference>
<dbReference type="OrthoDB" id="5598028at2759"/>
<proteinExistence type="predicted"/>
<keyword evidence="3" id="KW-1185">Reference proteome</keyword>
<evidence type="ECO:0000313" key="3">
    <source>
        <dbReference type="Proteomes" id="UP000077315"/>
    </source>
</evidence>
<gene>
    <name evidence="2" type="ORF">PHYBLDRAFT_105183</name>
</gene>
<dbReference type="RefSeq" id="XP_018298669.1">
    <property type="nucleotide sequence ID" value="XM_018427887.1"/>
</dbReference>
<protein>
    <recommendedName>
        <fullName evidence="1">YMC020W-like alpha/beta hydrolase domain-containing protein</fullName>
    </recommendedName>
</protein>
<dbReference type="PANTHER" id="PTHR47349:SF1">
    <property type="entry name" value="AER328WP"/>
    <property type="match status" value="1"/>
</dbReference>
<dbReference type="PANTHER" id="PTHR47349">
    <property type="entry name" value="CHROMOSOME 8, WHOLE GENOME SHOTGUN SEQUENCE"/>
    <property type="match status" value="1"/>
</dbReference>
<dbReference type="VEuPathDB" id="FungiDB:PHYBLDRAFT_105183"/>
<evidence type="ECO:0000313" key="2">
    <source>
        <dbReference type="EMBL" id="OAD80629.1"/>
    </source>
</evidence>
<dbReference type="Pfam" id="PF26147">
    <property type="entry name" value="AB_HYDROLASE_YMC0-YMC35"/>
    <property type="match status" value="1"/>
</dbReference>
<feature type="non-terminal residue" evidence="2">
    <location>
        <position position="1"/>
    </location>
</feature>
<dbReference type="InterPro" id="IPR058933">
    <property type="entry name" value="YMC020W-like_ab_hydrolase"/>
</dbReference>
<sequence>KIAVVGVHGWFPMKLVRSVMGEPTGTSEKFCEQMSMAAKYYFESEHGVKIHDNSITMIPLQGEGKVEERVDKLFNSLVNNPAWMSALISADVILWATHSQGTPVSTLLLRRLLDRELVNVQRQAVSLLAMAGICYGPFPTLKGSLIVKYFEADAARELFEFMDSNSTISQKFADSLGYILRRGIKTTLIGSMQDQVVPLYSAIMTGTSHPNILRGMYIDSHIYSQDDFLISIISFALRLRNVGLSDHGLLTHISEVLAGNLYSLEGGHSTIYEELDVYVIAVRHLFETAPFDLITPMEAKIDPFQSKVRLNPFYLPWAMRGIFDDTRISNDPILSQELKNLKVLYDSWSPASAKLREIKFRLEPLKAKL</sequence>
<dbReference type="InParanoid" id="A0A167R1G4"/>
<accession>A0A167R1G4</accession>
<evidence type="ECO:0000259" key="1">
    <source>
        <dbReference type="Pfam" id="PF26147"/>
    </source>
</evidence>
<dbReference type="GeneID" id="28988793"/>